<evidence type="ECO:0000313" key="4">
    <source>
        <dbReference type="EMBL" id="PHQ24839.1"/>
    </source>
</evidence>
<dbReference type="Gene3D" id="1.25.40.20">
    <property type="entry name" value="Ankyrin repeat-containing domain"/>
    <property type="match status" value="1"/>
</dbReference>
<evidence type="ECO:0000256" key="1">
    <source>
        <dbReference type="ARBA" id="ARBA00022737"/>
    </source>
</evidence>
<sequence>MSQQKPGQPQQPANQKDEDAVAFAQGIFDLARNGGAGPLSVMLDAGVPVNMRTSEGESLLMLASRNGHTETVRLLLEKGADPEARNNEGDTAFTLAKTDSVRSLISDSNP</sequence>
<protein>
    <submittedName>
        <fullName evidence="4">Uncharacterized protein</fullName>
    </submittedName>
</protein>
<dbReference type="PANTHER" id="PTHR24171">
    <property type="entry name" value="ANKYRIN REPEAT DOMAIN-CONTAINING PROTEIN 39-RELATED"/>
    <property type="match status" value="1"/>
</dbReference>
<name>A0A2G1VE89_9GAMM</name>
<dbReference type="PROSITE" id="PS50297">
    <property type="entry name" value="ANK_REP_REGION"/>
    <property type="match status" value="1"/>
</dbReference>
<evidence type="ECO:0000256" key="2">
    <source>
        <dbReference type="ARBA" id="ARBA00023043"/>
    </source>
</evidence>
<keyword evidence="5" id="KW-1185">Reference proteome</keyword>
<dbReference type="AlphaFoldDB" id="A0A2G1VE89"/>
<proteinExistence type="predicted"/>
<dbReference type="SUPFAM" id="SSF48403">
    <property type="entry name" value="Ankyrin repeat"/>
    <property type="match status" value="1"/>
</dbReference>
<reference evidence="4 5" key="1">
    <citation type="submission" date="2017-09" db="EMBL/GenBank/DDBJ databases">
        <title>The draft genome sequences of Marinobacter guineae M3B.</title>
        <authorList>
            <person name="Cao J."/>
        </authorList>
    </citation>
    <scope>NUCLEOTIDE SEQUENCE [LARGE SCALE GENOMIC DNA]</scope>
    <source>
        <strain evidence="4 5">M3B</strain>
    </source>
</reference>
<dbReference type="PROSITE" id="PS50088">
    <property type="entry name" value="ANK_REPEAT"/>
    <property type="match status" value="1"/>
</dbReference>
<dbReference type="Pfam" id="PF13857">
    <property type="entry name" value="Ank_5"/>
    <property type="match status" value="1"/>
</dbReference>
<evidence type="ECO:0000313" key="5">
    <source>
        <dbReference type="Proteomes" id="UP000229044"/>
    </source>
</evidence>
<dbReference type="OrthoDB" id="671583at2"/>
<dbReference type="InterPro" id="IPR036770">
    <property type="entry name" value="Ankyrin_rpt-contain_sf"/>
</dbReference>
<dbReference type="GO" id="GO:0004842">
    <property type="term" value="F:ubiquitin-protein transferase activity"/>
    <property type="evidence" value="ECO:0007669"/>
    <property type="project" value="TreeGrafter"/>
</dbReference>
<organism evidence="4 5">
    <name type="scientific">Marinobacter guineae</name>
    <dbReference type="NCBI Taxonomy" id="432303"/>
    <lineage>
        <taxon>Bacteria</taxon>
        <taxon>Pseudomonadati</taxon>
        <taxon>Pseudomonadota</taxon>
        <taxon>Gammaproteobacteria</taxon>
        <taxon>Pseudomonadales</taxon>
        <taxon>Marinobacteraceae</taxon>
        <taxon>Marinobacter</taxon>
    </lineage>
</organism>
<dbReference type="SMART" id="SM00248">
    <property type="entry name" value="ANK"/>
    <property type="match status" value="1"/>
</dbReference>
<dbReference type="GO" id="GO:0085020">
    <property type="term" value="P:protein K6-linked ubiquitination"/>
    <property type="evidence" value="ECO:0007669"/>
    <property type="project" value="TreeGrafter"/>
</dbReference>
<dbReference type="InterPro" id="IPR002110">
    <property type="entry name" value="Ankyrin_rpt"/>
</dbReference>
<dbReference type="RefSeq" id="WP_099618155.1">
    <property type="nucleotide sequence ID" value="NZ_KZ319340.1"/>
</dbReference>
<keyword evidence="2 3" id="KW-0040">ANK repeat</keyword>
<comment type="caution">
    <text evidence="4">The sequence shown here is derived from an EMBL/GenBank/DDBJ whole genome shotgun (WGS) entry which is preliminary data.</text>
</comment>
<evidence type="ECO:0000256" key="3">
    <source>
        <dbReference type="PROSITE-ProRule" id="PRU00023"/>
    </source>
</evidence>
<accession>A0A2G1VE89</accession>
<dbReference type="EMBL" id="NTFI01000003">
    <property type="protein sequence ID" value="PHQ24839.1"/>
    <property type="molecule type" value="Genomic_DNA"/>
</dbReference>
<gene>
    <name evidence="4" type="ORF">CLH62_10750</name>
</gene>
<dbReference type="Proteomes" id="UP000229044">
    <property type="component" value="Unassembled WGS sequence"/>
</dbReference>
<keyword evidence="1" id="KW-0677">Repeat</keyword>
<feature type="repeat" description="ANK" evidence="3">
    <location>
        <begin position="55"/>
        <end position="87"/>
    </location>
</feature>
<dbReference type="PANTHER" id="PTHR24171:SF8">
    <property type="entry name" value="BRCA1-ASSOCIATED RING DOMAIN PROTEIN 1"/>
    <property type="match status" value="1"/>
</dbReference>